<comment type="caution">
    <text evidence="1">The sequence shown here is derived from an EMBL/GenBank/DDBJ whole genome shotgun (WGS) entry which is preliminary data.</text>
</comment>
<dbReference type="OrthoDB" id="185373at2759"/>
<reference evidence="1 2" key="1">
    <citation type="journal article" date="2015" name="Genome Biol.">
        <title>Comparative genomics of Steinernema reveals deeply conserved gene regulatory networks.</title>
        <authorList>
            <person name="Dillman A.R."/>
            <person name="Macchietto M."/>
            <person name="Porter C.F."/>
            <person name="Rogers A."/>
            <person name="Williams B."/>
            <person name="Antoshechkin I."/>
            <person name="Lee M.M."/>
            <person name="Goodwin Z."/>
            <person name="Lu X."/>
            <person name="Lewis E.E."/>
            <person name="Goodrich-Blair H."/>
            <person name="Stock S.P."/>
            <person name="Adams B.J."/>
            <person name="Sternberg P.W."/>
            <person name="Mortazavi A."/>
        </authorList>
    </citation>
    <scope>NUCLEOTIDE SEQUENCE [LARGE SCALE GENOMIC DNA]</scope>
    <source>
        <strain evidence="1 2">ALL</strain>
    </source>
</reference>
<dbReference type="Proteomes" id="UP000298663">
    <property type="component" value="Unassembled WGS sequence"/>
</dbReference>
<dbReference type="PANTHER" id="PTHR16276">
    <property type="entry name" value="PENTATRICOPEPTIDE REPEAT DOMAIN-CONTAINING PROTEIN 3"/>
    <property type="match status" value="1"/>
</dbReference>
<sequence>MDMDAESKFEKVNLVLGEMRALSAKPSLTTFKLGLDCVDKPDSKEDAATFLDQTLRYIEGNPIEGVMEFSDKSFFLTAMSIAVKCRNTDLVDRVERAYVSNKEKVTLDAFVGEAKFYHDFLMFKANHLPLEELEKLYKDVVPRVVGAAPGLINQLSERLYGKQRWSFTRRVVEDAISSRQLADYRASTQIRKLLLSVNMGKLTMEEEDEYDILVREMMDYWLELSKFYGKRLQVKMTPGSVSECALLLSRTSNKERCWDLLQVLMDDSAITGEQAFVSEMGYPHPVVINQLFDVALKEGDWENASLCLKVIARYLPNVKLDQYAARIEEKCNLLPLQKRILTNFVRLRA</sequence>
<protein>
    <submittedName>
        <fullName evidence="1">Uncharacterized protein</fullName>
    </submittedName>
</protein>
<gene>
    <name evidence="1" type="ORF">L596_007253</name>
</gene>
<dbReference type="EMBL" id="AZBU02000002">
    <property type="protein sequence ID" value="TKR92637.1"/>
    <property type="molecule type" value="Genomic_DNA"/>
</dbReference>
<dbReference type="GO" id="GO:0043024">
    <property type="term" value="F:ribosomal small subunit binding"/>
    <property type="evidence" value="ECO:0007669"/>
    <property type="project" value="InterPro"/>
</dbReference>
<evidence type="ECO:0000313" key="1">
    <source>
        <dbReference type="EMBL" id="TKR92637.1"/>
    </source>
</evidence>
<dbReference type="GO" id="GO:0005739">
    <property type="term" value="C:mitochondrion"/>
    <property type="evidence" value="ECO:0007669"/>
    <property type="project" value="InterPro"/>
</dbReference>
<keyword evidence="2" id="KW-1185">Reference proteome</keyword>
<dbReference type="PANTHER" id="PTHR16276:SF1">
    <property type="entry name" value="SMALL RIBOSOMAL SUBUNIT PROTEIN MS39"/>
    <property type="match status" value="1"/>
</dbReference>
<accession>A0A4U5P8P3</accession>
<organism evidence="1 2">
    <name type="scientific">Steinernema carpocapsae</name>
    <name type="common">Entomopathogenic nematode</name>
    <dbReference type="NCBI Taxonomy" id="34508"/>
    <lineage>
        <taxon>Eukaryota</taxon>
        <taxon>Metazoa</taxon>
        <taxon>Ecdysozoa</taxon>
        <taxon>Nematoda</taxon>
        <taxon>Chromadorea</taxon>
        <taxon>Rhabditida</taxon>
        <taxon>Tylenchina</taxon>
        <taxon>Panagrolaimomorpha</taxon>
        <taxon>Strongyloidoidea</taxon>
        <taxon>Steinernematidae</taxon>
        <taxon>Steinernema</taxon>
    </lineage>
</organism>
<evidence type="ECO:0000313" key="2">
    <source>
        <dbReference type="Proteomes" id="UP000298663"/>
    </source>
</evidence>
<dbReference type="STRING" id="34508.A0A4U5P8P3"/>
<name>A0A4U5P8P3_STECR</name>
<dbReference type="GO" id="GO:0032543">
    <property type="term" value="P:mitochondrial translation"/>
    <property type="evidence" value="ECO:0007669"/>
    <property type="project" value="InterPro"/>
</dbReference>
<dbReference type="InterPro" id="IPR037387">
    <property type="entry name" value="PTCD3"/>
</dbReference>
<proteinExistence type="predicted"/>
<dbReference type="GO" id="GO:0019843">
    <property type="term" value="F:rRNA binding"/>
    <property type="evidence" value="ECO:0007669"/>
    <property type="project" value="InterPro"/>
</dbReference>
<dbReference type="AlphaFoldDB" id="A0A4U5P8P3"/>
<reference evidence="1 2" key="2">
    <citation type="journal article" date="2019" name="G3 (Bethesda)">
        <title>Hybrid Assembly of the Genome of the Entomopathogenic Nematode Steinernema carpocapsae Identifies the X-Chromosome.</title>
        <authorList>
            <person name="Serra L."/>
            <person name="Macchietto M."/>
            <person name="Macias-Munoz A."/>
            <person name="McGill C.J."/>
            <person name="Rodriguez I.M."/>
            <person name="Rodriguez B."/>
            <person name="Murad R."/>
            <person name="Mortazavi A."/>
        </authorList>
    </citation>
    <scope>NUCLEOTIDE SEQUENCE [LARGE SCALE GENOMIC DNA]</scope>
    <source>
        <strain evidence="1 2">ALL</strain>
    </source>
</reference>